<dbReference type="EMBL" id="BMYP01000056">
    <property type="protein sequence ID" value="GHD81692.1"/>
    <property type="molecule type" value="Genomic_DNA"/>
</dbReference>
<gene>
    <name evidence="1" type="ORF">GCM10011419_28090</name>
</gene>
<sequence length="72" mass="7694">MEKFDPTRGCAAGGEIPPSPTATLAVQLSTPDAGVPAQPLATTPLIRRHLPFLVYMIRTLVTAGFLTRFKAD</sequence>
<name>A0ABQ3HD77_9NEIS</name>
<reference evidence="2" key="1">
    <citation type="journal article" date="2019" name="Int. J. Syst. Evol. Microbiol.">
        <title>The Global Catalogue of Microorganisms (GCM) 10K type strain sequencing project: providing services to taxonomists for standard genome sequencing and annotation.</title>
        <authorList>
            <consortium name="The Broad Institute Genomics Platform"/>
            <consortium name="The Broad Institute Genome Sequencing Center for Infectious Disease"/>
            <person name="Wu L."/>
            <person name="Ma J."/>
        </authorList>
    </citation>
    <scope>NUCLEOTIDE SEQUENCE [LARGE SCALE GENOMIC DNA]</scope>
    <source>
        <strain evidence="2">KCTC 23713</strain>
    </source>
</reference>
<proteinExistence type="predicted"/>
<organism evidence="1 2">
    <name type="scientific">Vogesella fluminis</name>
    <dbReference type="NCBI Taxonomy" id="1069161"/>
    <lineage>
        <taxon>Bacteria</taxon>
        <taxon>Pseudomonadati</taxon>
        <taxon>Pseudomonadota</taxon>
        <taxon>Betaproteobacteria</taxon>
        <taxon>Neisseriales</taxon>
        <taxon>Chromobacteriaceae</taxon>
        <taxon>Vogesella</taxon>
    </lineage>
</organism>
<protein>
    <submittedName>
        <fullName evidence="1">Uncharacterized protein</fullName>
    </submittedName>
</protein>
<evidence type="ECO:0000313" key="1">
    <source>
        <dbReference type="EMBL" id="GHD81692.1"/>
    </source>
</evidence>
<evidence type="ECO:0000313" key="2">
    <source>
        <dbReference type="Proteomes" id="UP000662678"/>
    </source>
</evidence>
<comment type="caution">
    <text evidence="1">The sequence shown here is derived from an EMBL/GenBank/DDBJ whole genome shotgun (WGS) entry which is preliminary data.</text>
</comment>
<accession>A0ABQ3HD77</accession>
<dbReference type="Proteomes" id="UP000662678">
    <property type="component" value="Unassembled WGS sequence"/>
</dbReference>
<keyword evidence="2" id="KW-1185">Reference proteome</keyword>